<dbReference type="RefSeq" id="XP_009033605.1">
    <property type="nucleotide sequence ID" value="XM_009035357.1"/>
</dbReference>
<dbReference type="KEGG" id="aaf:AURANDRAFT_61539"/>
<evidence type="ECO:0000313" key="1">
    <source>
        <dbReference type="EMBL" id="EGB11212.1"/>
    </source>
</evidence>
<keyword evidence="2" id="KW-1185">Reference proteome</keyword>
<sequence length="934" mass="98432">MYRDYLPGLIIGAFLAFFGRLRALHDHALANVEDHHDSSSRSAVAESLRLHAAQRVVATLDPDLPFFEACAPSQTCARNLHEPARDRLLADPRDGVADPLPESWPRAAYDRAAALDAVRSGACAPSAAVPRGLARPGTRDDAPCAYVWTAEGRRRPAAPAPAPPAAGPFAERLRDTVGAALGAGASARVYWTVADASRAAAVAEFFQAYARLVAPNEAPGVAAAAVAVTVGVDAASAPGRVVVAWRPEGAAAAELCERRGRFGAAFAADRAFARDVALATGGVDTQPPGDRGVPPAGRRAERTQLGVQGTGGIDYQGFVPPRLAKLQTEAVQAERRGSGDARVKFAARSAGAGACRHAAAWATVAAFLSAPAADPWRAAAFLKVDAAAFFAAPPQGLFDAARGVDGLVVAARSGVDPRGEAQRKIRPERIGGAATACVVACERGAAAAARAADALAAAAARLLRDVAVVAAAGDDWRPELNHSARVAALAAAADEDSLLRCLVAEGARDADARRRRGCGDGDLAAAAARAALGASPPRDAVRLLDAETVVSHEHPAILSGSTVVHVRGGDDDLDAADDVKAGGRGGGSATTPYASIARVAKELQLWEGADDGFGDAYYAVGRHRRYVAVEDSLFATRPPARETGRPTSKARPVSARFGRWLPPDFHAGEKLALVAFNLALAAYFTGRVAVLPAGLHFEKFYYLWEFVDVEAFFGPLGVQFRESNFLNHPRLQVRGAASMGRVTVLGDGRVAAAAVEDVGRDYDARAALGARYYAATDLGRRLPYLVANEDPRVRDADVLYLDMDATMTNALVFPERLCFVKGPQSRSGHGCLRDGKVEDWLGLFYDLGAWCSFETKTLRGLNLITASDDCAAKRAEDARRGRLDRIAPVANRTRPGKFIARGGEAAIARKMQDQKYAALRAERGGLRAEPNEFG</sequence>
<accession>F0Y0F4</accession>
<dbReference type="Proteomes" id="UP000002729">
    <property type="component" value="Unassembled WGS sequence"/>
</dbReference>
<evidence type="ECO:0000313" key="2">
    <source>
        <dbReference type="Proteomes" id="UP000002729"/>
    </source>
</evidence>
<dbReference type="OrthoDB" id="10634885at2759"/>
<dbReference type="GeneID" id="20223510"/>
<dbReference type="EMBL" id="GL833122">
    <property type="protein sequence ID" value="EGB11212.1"/>
    <property type="molecule type" value="Genomic_DNA"/>
</dbReference>
<organism evidence="2">
    <name type="scientific">Aureococcus anophagefferens</name>
    <name type="common">Harmful bloom alga</name>
    <dbReference type="NCBI Taxonomy" id="44056"/>
    <lineage>
        <taxon>Eukaryota</taxon>
        <taxon>Sar</taxon>
        <taxon>Stramenopiles</taxon>
        <taxon>Ochrophyta</taxon>
        <taxon>Pelagophyceae</taxon>
        <taxon>Pelagomonadales</taxon>
        <taxon>Pelagomonadaceae</taxon>
        <taxon>Aureococcus</taxon>
    </lineage>
</organism>
<gene>
    <name evidence="1" type="ORF">AURANDRAFT_61539</name>
</gene>
<reference evidence="1 2" key="1">
    <citation type="journal article" date="2011" name="Proc. Natl. Acad. Sci. U.S.A.">
        <title>Niche of harmful alga Aureococcus anophagefferens revealed through ecogenomics.</title>
        <authorList>
            <person name="Gobler C.J."/>
            <person name="Berry D.L."/>
            <person name="Dyhrman S.T."/>
            <person name="Wilhelm S.W."/>
            <person name="Salamov A."/>
            <person name="Lobanov A.V."/>
            <person name="Zhang Y."/>
            <person name="Collier J.L."/>
            <person name="Wurch L.L."/>
            <person name="Kustka A.B."/>
            <person name="Dill B.D."/>
            <person name="Shah M."/>
            <person name="VerBerkmoes N.C."/>
            <person name="Kuo A."/>
            <person name="Terry A."/>
            <person name="Pangilinan J."/>
            <person name="Lindquist E.A."/>
            <person name="Lucas S."/>
            <person name="Paulsen I.T."/>
            <person name="Hattenrath-Lehmann T.K."/>
            <person name="Talmage S.C."/>
            <person name="Walker E.A."/>
            <person name="Koch F."/>
            <person name="Burson A.M."/>
            <person name="Marcoval M.A."/>
            <person name="Tang Y.Z."/>
            <person name="Lecleir G.R."/>
            <person name="Coyne K.J."/>
            <person name="Berg G.M."/>
            <person name="Bertrand E.M."/>
            <person name="Saito M.A."/>
            <person name="Gladyshev V.N."/>
            <person name="Grigoriev I.V."/>
        </authorList>
    </citation>
    <scope>NUCLEOTIDE SEQUENCE [LARGE SCALE GENOMIC DNA]</scope>
    <source>
        <strain evidence="2">CCMP 1984</strain>
    </source>
</reference>
<proteinExistence type="predicted"/>
<dbReference type="InParanoid" id="F0Y0F4"/>
<protein>
    <submittedName>
        <fullName evidence="1">Uncharacterized protein</fullName>
    </submittedName>
</protein>
<name>F0Y0F4_AURAN</name>
<dbReference type="AlphaFoldDB" id="F0Y0F4"/>